<dbReference type="GO" id="GO:0005524">
    <property type="term" value="F:ATP binding"/>
    <property type="evidence" value="ECO:0007669"/>
    <property type="project" value="UniProtKB-KW"/>
</dbReference>
<dbReference type="STRING" id="1054147.F4PKG1"/>
<evidence type="ECO:0000256" key="9">
    <source>
        <dbReference type="ARBA" id="ARBA00047899"/>
    </source>
</evidence>
<dbReference type="RefSeq" id="XP_004361936.1">
    <property type="nucleotide sequence ID" value="XM_004361879.1"/>
</dbReference>
<dbReference type="GO" id="GO:0004674">
    <property type="term" value="F:protein serine/threonine kinase activity"/>
    <property type="evidence" value="ECO:0007669"/>
    <property type="project" value="UniProtKB-KW"/>
</dbReference>
<evidence type="ECO:0000313" key="13">
    <source>
        <dbReference type="Proteomes" id="UP000007797"/>
    </source>
</evidence>
<dbReference type="InterPro" id="IPR008266">
    <property type="entry name" value="Tyr_kinase_AS"/>
</dbReference>
<dbReference type="OrthoDB" id="3399at2759"/>
<keyword evidence="5" id="KW-0819">tRNA processing</keyword>
<comment type="similarity">
    <text evidence="1">Belongs to the protein kinase superfamily. BUD32 family.</text>
</comment>
<dbReference type="GO" id="GO:0070525">
    <property type="term" value="P:tRNA threonylcarbamoyladenosine metabolic process"/>
    <property type="evidence" value="ECO:0007669"/>
    <property type="project" value="TreeGrafter"/>
</dbReference>
<keyword evidence="8" id="KW-0067">ATP-binding</keyword>
<dbReference type="GO" id="GO:0005634">
    <property type="term" value="C:nucleus"/>
    <property type="evidence" value="ECO:0007669"/>
    <property type="project" value="TreeGrafter"/>
</dbReference>
<evidence type="ECO:0000313" key="12">
    <source>
        <dbReference type="EMBL" id="EGG24085.1"/>
    </source>
</evidence>
<dbReference type="PANTHER" id="PTHR12209:SF0">
    <property type="entry name" value="EKC_KEOPS COMPLEX SUBUNIT TP53RK"/>
    <property type="match status" value="1"/>
</dbReference>
<dbReference type="Gene3D" id="1.10.510.10">
    <property type="entry name" value="Transferase(Phosphotransferase) domain 1"/>
    <property type="match status" value="1"/>
</dbReference>
<dbReference type="EC" id="2.7.11.1" evidence="2"/>
<keyword evidence="13" id="KW-1185">Reference proteome</keyword>
<comment type="catalytic activity">
    <reaction evidence="9">
        <text>L-threonyl-[protein] + ATP = O-phospho-L-threonyl-[protein] + ADP + H(+)</text>
        <dbReference type="Rhea" id="RHEA:46608"/>
        <dbReference type="Rhea" id="RHEA-COMP:11060"/>
        <dbReference type="Rhea" id="RHEA-COMP:11605"/>
        <dbReference type="ChEBI" id="CHEBI:15378"/>
        <dbReference type="ChEBI" id="CHEBI:30013"/>
        <dbReference type="ChEBI" id="CHEBI:30616"/>
        <dbReference type="ChEBI" id="CHEBI:61977"/>
        <dbReference type="ChEBI" id="CHEBI:456216"/>
        <dbReference type="EC" id="2.7.11.1"/>
    </reaction>
</comment>
<gene>
    <name evidence="12" type="primary">bud32</name>
    <name evidence="12" type="ORF">DFA_06224</name>
</gene>
<sequence>MADTTESTISTSTSIPTPTPTPTPSMLREQHVSDLHDIGAVLLSQGAEARTFRYMLNGLDCIVKERFEKKYRHPLLDAKIANKRILMEVRAINRCRKNGISVPCLYLTDTLNNRIYMEYIDGITIKQHLYNHSPPTNNPSGTPTVIIEMTPDKQKEIETLCFDIGLCIGRMHNIDIIHGDLTTSNMLLKSSSTSVNNNNNNNQNNNNRNNINNDNSDLQLKDEKSIIFIDFGLSYSSTLVEDRAVDLYVLERAFISTHPNSEPLFKKVMEGYESSSPKAKNIVAKLDQVRLRGRKKLAFG</sequence>
<dbReference type="GO" id="GO:0005829">
    <property type="term" value="C:cytosol"/>
    <property type="evidence" value="ECO:0007669"/>
    <property type="project" value="TreeGrafter"/>
</dbReference>
<comment type="catalytic activity">
    <reaction evidence="10">
        <text>L-seryl-[protein] + ATP = O-phospho-L-seryl-[protein] + ADP + H(+)</text>
        <dbReference type="Rhea" id="RHEA:17989"/>
        <dbReference type="Rhea" id="RHEA-COMP:9863"/>
        <dbReference type="Rhea" id="RHEA-COMP:11604"/>
        <dbReference type="ChEBI" id="CHEBI:15378"/>
        <dbReference type="ChEBI" id="CHEBI:29999"/>
        <dbReference type="ChEBI" id="CHEBI:30616"/>
        <dbReference type="ChEBI" id="CHEBI:83421"/>
        <dbReference type="ChEBI" id="CHEBI:456216"/>
        <dbReference type="EC" id="2.7.11.1"/>
    </reaction>
</comment>
<dbReference type="EMBL" id="GL883007">
    <property type="protein sequence ID" value="EGG24085.1"/>
    <property type="molecule type" value="Genomic_DNA"/>
</dbReference>
<dbReference type="Gene3D" id="3.30.200.20">
    <property type="entry name" value="Phosphorylase Kinase, domain 1"/>
    <property type="match status" value="1"/>
</dbReference>
<protein>
    <recommendedName>
        <fullName evidence="2">non-specific serine/threonine protein kinase</fullName>
        <ecNumber evidence="2">2.7.11.1</ecNumber>
    </recommendedName>
</protein>
<feature type="compositionally biased region" description="Low complexity" evidence="11">
    <location>
        <begin position="196"/>
        <end position="215"/>
    </location>
</feature>
<evidence type="ECO:0000256" key="7">
    <source>
        <dbReference type="ARBA" id="ARBA00022777"/>
    </source>
</evidence>
<reference evidence="13" key="1">
    <citation type="journal article" date="2011" name="Genome Res.">
        <title>Phylogeny-wide analysis of social amoeba genomes highlights ancient origins for complex intercellular communication.</title>
        <authorList>
            <person name="Heidel A.J."/>
            <person name="Lawal H.M."/>
            <person name="Felder M."/>
            <person name="Schilde C."/>
            <person name="Helps N.R."/>
            <person name="Tunggal B."/>
            <person name="Rivero F."/>
            <person name="John U."/>
            <person name="Schleicher M."/>
            <person name="Eichinger L."/>
            <person name="Platzer M."/>
            <person name="Noegel A.A."/>
            <person name="Schaap P."/>
            <person name="Gloeckner G."/>
        </authorList>
    </citation>
    <scope>NUCLEOTIDE SEQUENCE [LARGE SCALE GENOMIC DNA]</scope>
    <source>
        <strain evidence="13">SH3</strain>
    </source>
</reference>
<evidence type="ECO:0000256" key="8">
    <source>
        <dbReference type="ARBA" id="ARBA00022840"/>
    </source>
</evidence>
<dbReference type="PANTHER" id="PTHR12209">
    <property type="entry name" value="NON-SPECIFIC SERINE/THREONINE PROTEIN KINASE"/>
    <property type="match status" value="1"/>
</dbReference>
<dbReference type="KEGG" id="dfa:DFA_06224"/>
<organism evidence="12 13">
    <name type="scientific">Cavenderia fasciculata</name>
    <name type="common">Slime mold</name>
    <name type="synonym">Dictyostelium fasciculatum</name>
    <dbReference type="NCBI Taxonomy" id="261658"/>
    <lineage>
        <taxon>Eukaryota</taxon>
        <taxon>Amoebozoa</taxon>
        <taxon>Evosea</taxon>
        <taxon>Eumycetozoa</taxon>
        <taxon>Dictyostelia</taxon>
        <taxon>Acytosteliales</taxon>
        <taxon>Cavenderiaceae</taxon>
        <taxon>Cavenderia</taxon>
    </lineage>
</organism>
<evidence type="ECO:0000256" key="4">
    <source>
        <dbReference type="ARBA" id="ARBA00022679"/>
    </source>
</evidence>
<evidence type="ECO:0000256" key="3">
    <source>
        <dbReference type="ARBA" id="ARBA00022527"/>
    </source>
</evidence>
<proteinExistence type="inferred from homology"/>
<accession>F4PKG1</accession>
<name>F4PKG1_CACFS</name>
<dbReference type="GeneID" id="14876134"/>
<dbReference type="SUPFAM" id="SSF56112">
    <property type="entry name" value="Protein kinase-like (PK-like)"/>
    <property type="match status" value="1"/>
</dbReference>
<keyword evidence="7" id="KW-0418">Kinase</keyword>
<dbReference type="FunFam" id="3.30.200.20:FF:000201">
    <property type="entry name" value="TP53-regulating kinase isoform X1"/>
    <property type="match status" value="1"/>
</dbReference>
<keyword evidence="3" id="KW-0723">Serine/threonine-protein kinase</keyword>
<dbReference type="GO" id="GO:0008033">
    <property type="term" value="P:tRNA processing"/>
    <property type="evidence" value="ECO:0007669"/>
    <property type="project" value="UniProtKB-KW"/>
</dbReference>
<evidence type="ECO:0000256" key="10">
    <source>
        <dbReference type="ARBA" id="ARBA00048679"/>
    </source>
</evidence>
<dbReference type="GO" id="GO:0000408">
    <property type="term" value="C:EKC/KEOPS complex"/>
    <property type="evidence" value="ECO:0007669"/>
    <property type="project" value="TreeGrafter"/>
</dbReference>
<feature type="region of interest" description="Disordered" evidence="11">
    <location>
        <begin position="191"/>
        <end position="216"/>
    </location>
</feature>
<dbReference type="Proteomes" id="UP000007797">
    <property type="component" value="Unassembled WGS sequence"/>
</dbReference>
<evidence type="ECO:0000256" key="1">
    <source>
        <dbReference type="ARBA" id="ARBA00010630"/>
    </source>
</evidence>
<evidence type="ECO:0000256" key="5">
    <source>
        <dbReference type="ARBA" id="ARBA00022694"/>
    </source>
</evidence>
<dbReference type="PROSITE" id="PS00109">
    <property type="entry name" value="PROTEIN_KINASE_TYR"/>
    <property type="match status" value="1"/>
</dbReference>
<evidence type="ECO:0000256" key="6">
    <source>
        <dbReference type="ARBA" id="ARBA00022741"/>
    </source>
</evidence>
<dbReference type="InterPro" id="IPR011009">
    <property type="entry name" value="Kinase-like_dom_sf"/>
</dbReference>
<keyword evidence="4" id="KW-0808">Transferase</keyword>
<feature type="compositionally biased region" description="Low complexity" evidence="11">
    <location>
        <begin position="1"/>
        <end position="16"/>
    </location>
</feature>
<feature type="region of interest" description="Disordered" evidence="11">
    <location>
        <begin position="1"/>
        <end position="25"/>
    </location>
</feature>
<dbReference type="AlphaFoldDB" id="F4PKG1"/>
<keyword evidence="6" id="KW-0547">Nucleotide-binding</keyword>
<dbReference type="OMA" id="HKLYMEY"/>
<evidence type="ECO:0000256" key="11">
    <source>
        <dbReference type="SAM" id="MobiDB-lite"/>
    </source>
</evidence>
<evidence type="ECO:0000256" key="2">
    <source>
        <dbReference type="ARBA" id="ARBA00012513"/>
    </source>
</evidence>